<evidence type="ECO:0000313" key="2">
    <source>
        <dbReference type="EMBL" id="OUJ69402.1"/>
    </source>
</evidence>
<sequence length="943" mass="103859">MKIYEKAALITAARVAKKPIAFLVGSPISNENGVGVPGVGDILDCVREEITESASSELPKFEAEIAGKQGSDAYQAAMTWVQGYLLQDAVNSIIARAVLKARNPKSSKDFSEDGVPEDWNIPSGVHQLAWLVCQNRDQFPGPVMTTNFDPLLSLAVTANGGNPVLRVILADGNLTYNVKQAGQVEIIHLHGYWRGTDTMHTPGQLTAPRPRLKESLKSILHKHTLIVVAYGGWDDIFAQALSEAVQDSATDINVLWCFRGDNLEVEKYNNPALFQRISPLLISGRFNAYGNINCHTIFEEISAALPKKINEENRNDTGIEKSPLLGWQLLTSAFLNNLPALSSEETIRYFDGAIPSLRHAISKDIPRREKVSELSALFNEAVSVKDAASLQLIRAAGGEGKTTILLQTAVDAVMSGKWKVVWRNSPLEGLPLADVEKLDKTFQWLIVADDADNIVEQIANAVKRLHNIGSTNVHFLLASRDADWRSAKGDRKSWEQWLIKRSDCFLRSISSDDAKIVVKAWGKFGPVGLRSLASTGKLPERALKLLNAVWDADRDNAAWGSPGDGSFFGGLLEVRFGQGGLRAHVLEFLKRLQAISISESSNASTLLDALLYISACHGVGLHGLDSRILADLVGVPRDWIHSRVVRLLGAEAGATDSGGYIFTRHSKVAAAIIVEAERSFGVDFSEVWMRLVKQTAEASQDPYFDSKSYIPILNAGPKLQNMLPSELSEERRKIIAIAAARAAVTAEPNKVRAITSLGKTYRNAQEFQLAVSLFRDNYRKISSAEDCKLIRGYVSEWTISESESGKELRHVLASAWLAGLSLSDIFNPISITPDDILIICSSFGIIFNRLEKYTGEMCYGFAVRAAAFIGRLAKDDPRGNDYFDRYDRFADQLNVPYLDSVDEAIDWIQKALYQVKLNLQEQFLIDIADGKQISFENLKAVSG</sequence>
<dbReference type="Pfam" id="PF25199">
    <property type="entry name" value="nSTAND_NTPase5"/>
    <property type="match status" value="1"/>
</dbReference>
<evidence type="ECO:0000259" key="1">
    <source>
        <dbReference type="Pfam" id="PF25199"/>
    </source>
</evidence>
<protein>
    <recommendedName>
        <fullName evidence="1">Novel STAND NTPase 5 domain-containing protein</fullName>
    </recommendedName>
</protein>
<dbReference type="RefSeq" id="WP_143436708.1">
    <property type="nucleotide sequence ID" value="NZ_MTSE01000034.1"/>
</dbReference>
<comment type="caution">
    <text evidence="2">The sequence shown here is derived from an EMBL/GenBank/DDBJ whole genome shotgun (WGS) entry which is preliminary data.</text>
</comment>
<organism evidence="2 3">
    <name type="scientific">Hymenobacter crusticola</name>
    <dbReference type="NCBI Taxonomy" id="1770526"/>
    <lineage>
        <taxon>Bacteria</taxon>
        <taxon>Pseudomonadati</taxon>
        <taxon>Bacteroidota</taxon>
        <taxon>Cytophagia</taxon>
        <taxon>Cytophagales</taxon>
        <taxon>Hymenobacteraceae</taxon>
        <taxon>Hymenobacter</taxon>
    </lineage>
</organism>
<dbReference type="Proteomes" id="UP000194873">
    <property type="component" value="Unassembled WGS sequence"/>
</dbReference>
<dbReference type="AlphaFoldDB" id="A0A243W8D0"/>
<name>A0A243W8D0_9BACT</name>
<dbReference type="EMBL" id="MTSE01000034">
    <property type="protein sequence ID" value="OUJ69402.1"/>
    <property type="molecule type" value="Genomic_DNA"/>
</dbReference>
<feature type="domain" description="Novel STAND NTPase 5" evidence="1">
    <location>
        <begin position="348"/>
        <end position="491"/>
    </location>
</feature>
<dbReference type="Pfam" id="PF13289">
    <property type="entry name" value="SIR2_2"/>
    <property type="match status" value="1"/>
</dbReference>
<gene>
    <name evidence="2" type="ORF">BXP70_26565</name>
</gene>
<keyword evidence="3" id="KW-1185">Reference proteome</keyword>
<evidence type="ECO:0000313" key="3">
    <source>
        <dbReference type="Proteomes" id="UP000194873"/>
    </source>
</evidence>
<proteinExistence type="predicted"/>
<dbReference type="InterPro" id="IPR057574">
    <property type="entry name" value="nSTAND_NTPase5_dom"/>
</dbReference>
<accession>A0A243W8D0</accession>
<reference evidence="2 3" key="1">
    <citation type="submission" date="2017-01" db="EMBL/GenBank/DDBJ databases">
        <title>A new Hymenobacter.</title>
        <authorList>
            <person name="Liang Y."/>
            <person name="Feng F."/>
        </authorList>
    </citation>
    <scope>NUCLEOTIDE SEQUENCE [LARGE SCALE GENOMIC DNA]</scope>
    <source>
        <strain evidence="2">MIMBbqt21</strain>
    </source>
</reference>
<dbReference type="OrthoDB" id="2960996at2"/>